<comment type="caution">
    <text evidence="1">The sequence shown here is derived from an EMBL/GenBank/DDBJ whole genome shotgun (WGS) entry which is preliminary data.</text>
</comment>
<organism evidence="1 2">
    <name type="scientific">Endozoicomonas lisbonensis</name>
    <dbReference type="NCBI Taxonomy" id="3120522"/>
    <lineage>
        <taxon>Bacteria</taxon>
        <taxon>Pseudomonadati</taxon>
        <taxon>Pseudomonadota</taxon>
        <taxon>Gammaproteobacteria</taxon>
        <taxon>Oceanospirillales</taxon>
        <taxon>Endozoicomonadaceae</taxon>
        <taxon>Endozoicomonas</taxon>
    </lineage>
</organism>
<gene>
    <name evidence="1" type="ORF">V5J35_003504</name>
</gene>
<dbReference type="InterPro" id="IPR046373">
    <property type="entry name" value="Acyl-CoA_Oxase/DH_mid-dom_sf"/>
</dbReference>
<evidence type="ECO:0000313" key="1">
    <source>
        <dbReference type="EMBL" id="MET4758312.1"/>
    </source>
</evidence>
<dbReference type="RefSeq" id="WP_354008405.1">
    <property type="nucleotide sequence ID" value="NZ_JBEWTA010000001.1"/>
</dbReference>
<dbReference type="Gene3D" id="2.40.110.10">
    <property type="entry name" value="Butyryl-CoA Dehydrogenase, subunit A, domain 2"/>
    <property type="match status" value="1"/>
</dbReference>
<protein>
    <submittedName>
        <fullName evidence="1">Alkylation response protein AidB-like acyl-CoA dehydrogenase</fullName>
    </submittedName>
</protein>
<dbReference type="SUPFAM" id="SSF56645">
    <property type="entry name" value="Acyl-CoA dehydrogenase NM domain-like"/>
    <property type="match status" value="1"/>
</dbReference>
<proteinExistence type="predicted"/>
<dbReference type="EMBL" id="JBEWTB010000002">
    <property type="protein sequence ID" value="MET4758312.1"/>
    <property type="molecule type" value="Genomic_DNA"/>
</dbReference>
<keyword evidence="2" id="KW-1185">Reference proteome</keyword>
<name>A0ABV2SKN1_9GAMM</name>
<reference evidence="1 2" key="1">
    <citation type="submission" date="2024-06" db="EMBL/GenBank/DDBJ databases">
        <title>Genomic Encyclopedia of Type Strains, Phase V (KMG-V): Genome sequencing to study the core and pangenomes of soil and plant-associated prokaryotes.</title>
        <authorList>
            <person name="Whitman W."/>
        </authorList>
    </citation>
    <scope>NUCLEOTIDE SEQUENCE [LARGE SCALE GENOMIC DNA]</scope>
    <source>
        <strain evidence="1 2">NE40</strain>
    </source>
</reference>
<dbReference type="Proteomes" id="UP001549366">
    <property type="component" value="Unassembled WGS sequence"/>
</dbReference>
<accession>A0ABV2SKN1</accession>
<dbReference type="InterPro" id="IPR009100">
    <property type="entry name" value="AcylCoA_DH/oxidase_NM_dom_sf"/>
</dbReference>
<evidence type="ECO:0000313" key="2">
    <source>
        <dbReference type="Proteomes" id="UP001549366"/>
    </source>
</evidence>
<sequence>MIDKEQVRQEREAPDYRTFLVPRSDYEIQDNWDVMGLRATGSNDIVVDDVFVPEYRTHRSLDGFMQNSPGHCPPV</sequence>